<dbReference type="Gene3D" id="3.30.465.10">
    <property type="match status" value="1"/>
</dbReference>
<dbReference type="RefSeq" id="WP_310547246.1">
    <property type="nucleotide sequence ID" value="NZ_JAVKGR010000001.1"/>
</dbReference>
<dbReference type="EMBL" id="JAVKGR010000001">
    <property type="protein sequence ID" value="MDR8018267.1"/>
    <property type="molecule type" value="Genomic_DNA"/>
</dbReference>
<dbReference type="Pfam" id="PF01565">
    <property type="entry name" value="FAD_binding_4"/>
    <property type="match status" value="1"/>
</dbReference>
<dbReference type="InterPro" id="IPR016169">
    <property type="entry name" value="FAD-bd_PCMH_sub2"/>
</dbReference>
<feature type="region of interest" description="Disordered" evidence="5">
    <location>
        <begin position="26"/>
        <end position="58"/>
    </location>
</feature>
<keyword evidence="4" id="KW-0560">Oxidoreductase</keyword>
<dbReference type="PANTHER" id="PTHR42934">
    <property type="entry name" value="GLYCOLATE OXIDASE SUBUNIT GLCD"/>
    <property type="match status" value="1"/>
</dbReference>
<accession>A0ABU2DP35</accession>
<gene>
    <name evidence="7" type="ORF">RIL96_01620</name>
</gene>
<dbReference type="Proteomes" id="UP001251870">
    <property type="component" value="Unassembled WGS sequence"/>
</dbReference>
<comment type="caution">
    <text evidence="7">The sequence shown here is derived from an EMBL/GenBank/DDBJ whole genome shotgun (WGS) entry which is preliminary data.</text>
</comment>
<reference evidence="7 8" key="1">
    <citation type="submission" date="2023-09" db="EMBL/GenBank/DDBJ databases">
        <title>Description of three actinobacteria isolated from air of manufacturing shop in a pharmaceutical factory.</title>
        <authorList>
            <person name="Zhang D.-F."/>
        </authorList>
    </citation>
    <scope>NUCLEOTIDE SEQUENCE [LARGE SCALE GENOMIC DNA]</scope>
    <source>
        <strain evidence="7 8">LY-0111</strain>
    </source>
</reference>
<keyword evidence="3" id="KW-0274">FAD</keyword>
<feature type="domain" description="FAD-binding PCMH-type" evidence="6">
    <location>
        <begin position="54"/>
        <end position="234"/>
    </location>
</feature>
<dbReference type="SUPFAM" id="SSF55103">
    <property type="entry name" value="FAD-linked oxidases, C-terminal domain"/>
    <property type="match status" value="1"/>
</dbReference>
<dbReference type="Gene3D" id="3.30.70.2740">
    <property type="match status" value="1"/>
</dbReference>
<dbReference type="InterPro" id="IPR016166">
    <property type="entry name" value="FAD-bd_PCMH"/>
</dbReference>
<evidence type="ECO:0000313" key="7">
    <source>
        <dbReference type="EMBL" id="MDR8018267.1"/>
    </source>
</evidence>
<dbReference type="InterPro" id="IPR036318">
    <property type="entry name" value="FAD-bd_PCMH-like_sf"/>
</dbReference>
<dbReference type="InterPro" id="IPR051914">
    <property type="entry name" value="FAD-linked_OxidoTrans_Type4"/>
</dbReference>
<dbReference type="InterPro" id="IPR004113">
    <property type="entry name" value="FAD-bd_oxidored_4_C"/>
</dbReference>
<keyword evidence="8" id="KW-1185">Reference proteome</keyword>
<protein>
    <submittedName>
        <fullName evidence="7">FAD-linked oxidase C-terminal domain-containing protein</fullName>
    </submittedName>
</protein>
<dbReference type="SUPFAM" id="SSF56176">
    <property type="entry name" value="FAD-binding/transporter-associated domain-like"/>
    <property type="match status" value="1"/>
</dbReference>
<keyword evidence="2" id="KW-0285">Flavoprotein</keyword>
<sequence>MHTPSEAHSSAQPSAESEAAFLQQLREALPASALSTDPEDLRSRSVDLGPSEHLTPEQPAVVVRPQSVEQVQHAVRIAAAHGRAVVTRGAGTGLAGGANAVAGCLVLETTQMNRILRVSAEDSTATVEPGVIVADLDAAAAEHHLMYAPDPASWRISTIGGNIATNAGGLRCAKYGVTRDSVLSLDVVLADGSLLHTRSATFKHVVGYDLTSLMVGSEGTLGIVVGATVRLRHRSQKVETIGAFFPQLSTAASGVVEMSRVGVQPAITELLDAATMRALDEAHGSDLARRGEALLLVQTDGHGAEVEAELVREALRDLGAEVTEPGSAEADELVELRRHARGDGLVDEIRVGEDIAVPRSQLVTCIEKMHQVARAHRVELKVVAHAGDGNLHPTFSVRTSGDEELQEVTARLDAALDDSVRVALELGGTISGEHGVGGYKLRWMDWEQSSGLIALQRRIKEAFDPQHLLNPHRGIL</sequence>
<dbReference type="Gene3D" id="1.10.45.10">
    <property type="entry name" value="Vanillyl-alcohol Oxidase, Chain A, domain 4"/>
    <property type="match status" value="1"/>
</dbReference>
<evidence type="ECO:0000256" key="3">
    <source>
        <dbReference type="ARBA" id="ARBA00022827"/>
    </source>
</evidence>
<dbReference type="PANTHER" id="PTHR42934:SF2">
    <property type="entry name" value="GLYCOLATE OXIDASE SUBUNIT GLCD"/>
    <property type="match status" value="1"/>
</dbReference>
<dbReference type="PROSITE" id="PS51387">
    <property type="entry name" value="FAD_PCMH"/>
    <property type="match status" value="1"/>
</dbReference>
<evidence type="ECO:0000256" key="2">
    <source>
        <dbReference type="ARBA" id="ARBA00022630"/>
    </source>
</evidence>
<evidence type="ECO:0000313" key="8">
    <source>
        <dbReference type="Proteomes" id="UP001251870"/>
    </source>
</evidence>
<dbReference type="Pfam" id="PF02913">
    <property type="entry name" value="FAD-oxidase_C"/>
    <property type="match status" value="1"/>
</dbReference>
<evidence type="ECO:0000256" key="4">
    <source>
        <dbReference type="ARBA" id="ARBA00023002"/>
    </source>
</evidence>
<evidence type="ECO:0000256" key="1">
    <source>
        <dbReference type="ARBA" id="ARBA00001974"/>
    </source>
</evidence>
<evidence type="ECO:0000256" key="5">
    <source>
        <dbReference type="SAM" id="MobiDB-lite"/>
    </source>
</evidence>
<dbReference type="InterPro" id="IPR016171">
    <property type="entry name" value="Vanillyl_alc_oxidase_C-sub2"/>
</dbReference>
<dbReference type="InterPro" id="IPR006094">
    <property type="entry name" value="Oxid_FAD_bind_N"/>
</dbReference>
<name>A0ABU2DP35_9MICC</name>
<dbReference type="InterPro" id="IPR016164">
    <property type="entry name" value="FAD-linked_Oxase-like_C"/>
</dbReference>
<evidence type="ECO:0000259" key="6">
    <source>
        <dbReference type="PROSITE" id="PS51387"/>
    </source>
</evidence>
<organism evidence="7 8">
    <name type="scientific">Nesterenkonia aerolata</name>
    <dbReference type="NCBI Taxonomy" id="3074079"/>
    <lineage>
        <taxon>Bacteria</taxon>
        <taxon>Bacillati</taxon>
        <taxon>Actinomycetota</taxon>
        <taxon>Actinomycetes</taxon>
        <taxon>Micrococcales</taxon>
        <taxon>Micrococcaceae</taxon>
        <taxon>Nesterenkonia</taxon>
    </lineage>
</organism>
<proteinExistence type="predicted"/>
<comment type="cofactor">
    <cofactor evidence="1">
        <name>FAD</name>
        <dbReference type="ChEBI" id="CHEBI:57692"/>
    </cofactor>
</comment>